<keyword evidence="3" id="KW-0804">Transcription</keyword>
<dbReference type="InterPro" id="IPR018060">
    <property type="entry name" value="HTH_AraC"/>
</dbReference>
<dbReference type="EMBL" id="JBIACJ010000015">
    <property type="protein sequence ID" value="MFE8698488.1"/>
    <property type="molecule type" value="Genomic_DNA"/>
</dbReference>
<reference evidence="7 8" key="1">
    <citation type="submission" date="2024-08" db="EMBL/GenBank/DDBJ databases">
        <title>Two novel Cytobacillus novel species.</title>
        <authorList>
            <person name="Liu G."/>
        </authorList>
    </citation>
    <scope>NUCLEOTIDE SEQUENCE [LARGE SCALE GENOMIC DNA]</scope>
    <source>
        <strain evidence="7 8">FJAT-53684</strain>
    </source>
</reference>
<feature type="domain" description="HTH araC/xylS-type" evidence="5">
    <location>
        <begin position="389"/>
        <end position="488"/>
    </location>
</feature>
<dbReference type="Gene3D" id="3.40.50.2300">
    <property type="match status" value="1"/>
</dbReference>
<evidence type="ECO:0000313" key="8">
    <source>
        <dbReference type="Proteomes" id="UP001601058"/>
    </source>
</evidence>
<sequence>MNIHVMAKDKLEAQGIRWVIESHLPGIRLTVWDSIEAFSDVLQNDRPDLVILDMDSWMPGNEGFCELLQRHKIRWLGLSSERIFQTAYRALRFRAEDVIFRPISPDDLKKHIQQIRYQTRNVQQLYSNQAGDQVDTYTIDYPDLVLLDKNRSNPITMVAFLTPNAETLPLIYDALQRYSFPDKHRLFALSDFILCVQENEKIESIREVYHSFLSRWKERIDEPLAIVINIDSSRGSLKKTYQQTRQLTKVVFFEGYDIVLEENKQMEPLEMDPFLTPLEQRQWIEMLETRNTKAIREWVEREFLTYERPYPDPEMVRIRLTSVLAQIRRHMKSYNLLSVSLEASYHEVFKQIIHQSVIYQIVQELLTFIQNLLLLVQEQVQDGSLTLVEKVQEMIESNYWDAGWNLAACAEGLRMNKSTLSRRFSTESGQSFRTYLHQVRIREAKRLLQETDLSLDEVSRLIGYAHQTYFNAKFKQLEGCTPSAYRTGIERGKSNIRKRL</sequence>
<dbReference type="PROSITE" id="PS01124">
    <property type="entry name" value="HTH_ARAC_FAMILY_2"/>
    <property type="match status" value="1"/>
</dbReference>
<feature type="domain" description="Response regulatory" evidence="6">
    <location>
        <begin position="2"/>
        <end position="116"/>
    </location>
</feature>
<dbReference type="RefSeq" id="WP_389222929.1">
    <property type="nucleotide sequence ID" value="NZ_JBIACJ010000015.1"/>
</dbReference>
<dbReference type="InterPro" id="IPR001789">
    <property type="entry name" value="Sig_transdc_resp-reg_receiver"/>
</dbReference>
<organism evidence="7 8">
    <name type="scientific">Cytobacillus mangrovibacter</name>
    <dbReference type="NCBI Taxonomy" id="3299024"/>
    <lineage>
        <taxon>Bacteria</taxon>
        <taxon>Bacillati</taxon>
        <taxon>Bacillota</taxon>
        <taxon>Bacilli</taxon>
        <taxon>Bacillales</taxon>
        <taxon>Bacillaceae</taxon>
        <taxon>Cytobacillus</taxon>
    </lineage>
</organism>
<evidence type="ECO:0000256" key="4">
    <source>
        <dbReference type="PROSITE-ProRule" id="PRU00169"/>
    </source>
</evidence>
<dbReference type="PROSITE" id="PS00041">
    <property type="entry name" value="HTH_ARAC_FAMILY_1"/>
    <property type="match status" value="1"/>
</dbReference>
<dbReference type="PANTHER" id="PTHR43280:SF2">
    <property type="entry name" value="HTH-TYPE TRANSCRIPTIONAL REGULATOR EXSA"/>
    <property type="match status" value="1"/>
</dbReference>
<keyword evidence="2" id="KW-0238">DNA-binding</keyword>
<evidence type="ECO:0000256" key="2">
    <source>
        <dbReference type="ARBA" id="ARBA00023125"/>
    </source>
</evidence>
<name>A0ABW6K2S5_9BACI</name>
<dbReference type="SUPFAM" id="SSF46689">
    <property type="entry name" value="Homeodomain-like"/>
    <property type="match status" value="1"/>
</dbReference>
<dbReference type="PANTHER" id="PTHR43280">
    <property type="entry name" value="ARAC-FAMILY TRANSCRIPTIONAL REGULATOR"/>
    <property type="match status" value="1"/>
</dbReference>
<dbReference type="Gene3D" id="1.10.10.60">
    <property type="entry name" value="Homeodomain-like"/>
    <property type="match status" value="2"/>
</dbReference>
<dbReference type="Pfam" id="PF00072">
    <property type="entry name" value="Response_reg"/>
    <property type="match status" value="1"/>
</dbReference>
<evidence type="ECO:0000313" key="7">
    <source>
        <dbReference type="EMBL" id="MFE8698488.1"/>
    </source>
</evidence>
<evidence type="ECO:0000259" key="6">
    <source>
        <dbReference type="PROSITE" id="PS50110"/>
    </source>
</evidence>
<accession>A0ABW6K2S5</accession>
<keyword evidence="1" id="KW-0805">Transcription regulation</keyword>
<keyword evidence="8" id="KW-1185">Reference proteome</keyword>
<dbReference type="InterPro" id="IPR011006">
    <property type="entry name" value="CheY-like_superfamily"/>
</dbReference>
<evidence type="ECO:0000256" key="1">
    <source>
        <dbReference type="ARBA" id="ARBA00023015"/>
    </source>
</evidence>
<dbReference type="InterPro" id="IPR018062">
    <property type="entry name" value="HTH_AraC-typ_CS"/>
</dbReference>
<dbReference type="PROSITE" id="PS50110">
    <property type="entry name" value="RESPONSE_REGULATORY"/>
    <property type="match status" value="1"/>
</dbReference>
<dbReference type="SUPFAM" id="SSF52172">
    <property type="entry name" value="CheY-like"/>
    <property type="match status" value="1"/>
</dbReference>
<dbReference type="SMART" id="SM00342">
    <property type="entry name" value="HTH_ARAC"/>
    <property type="match status" value="1"/>
</dbReference>
<protein>
    <submittedName>
        <fullName evidence="7">Helix-turn-helix domain-containing protein</fullName>
    </submittedName>
</protein>
<proteinExistence type="predicted"/>
<feature type="modified residue" description="4-aspartylphosphate" evidence="4">
    <location>
        <position position="53"/>
    </location>
</feature>
<dbReference type="Proteomes" id="UP001601058">
    <property type="component" value="Unassembled WGS sequence"/>
</dbReference>
<evidence type="ECO:0000256" key="3">
    <source>
        <dbReference type="ARBA" id="ARBA00023163"/>
    </source>
</evidence>
<keyword evidence="4" id="KW-0597">Phosphoprotein</keyword>
<comment type="caution">
    <text evidence="7">The sequence shown here is derived from an EMBL/GenBank/DDBJ whole genome shotgun (WGS) entry which is preliminary data.</text>
</comment>
<evidence type="ECO:0000259" key="5">
    <source>
        <dbReference type="PROSITE" id="PS01124"/>
    </source>
</evidence>
<dbReference type="Pfam" id="PF12833">
    <property type="entry name" value="HTH_18"/>
    <property type="match status" value="1"/>
</dbReference>
<gene>
    <name evidence="7" type="ORF">ACFYKT_19510</name>
</gene>
<dbReference type="InterPro" id="IPR009057">
    <property type="entry name" value="Homeodomain-like_sf"/>
</dbReference>